<organism evidence="1 2">
    <name type="scientific">Microctonus aethiopoides</name>
    <dbReference type="NCBI Taxonomy" id="144406"/>
    <lineage>
        <taxon>Eukaryota</taxon>
        <taxon>Metazoa</taxon>
        <taxon>Ecdysozoa</taxon>
        <taxon>Arthropoda</taxon>
        <taxon>Hexapoda</taxon>
        <taxon>Insecta</taxon>
        <taxon>Pterygota</taxon>
        <taxon>Neoptera</taxon>
        <taxon>Endopterygota</taxon>
        <taxon>Hymenoptera</taxon>
        <taxon>Apocrita</taxon>
        <taxon>Ichneumonoidea</taxon>
        <taxon>Braconidae</taxon>
        <taxon>Euphorinae</taxon>
        <taxon>Microctonus</taxon>
    </lineage>
</organism>
<proteinExistence type="predicted"/>
<evidence type="ECO:0000313" key="2">
    <source>
        <dbReference type="Proteomes" id="UP001168990"/>
    </source>
</evidence>
<dbReference type="AlphaFoldDB" id="A0AA39F9U0"/>
<evidence type="ECO:0000313" key="1">
    <source>
        <dbReference type="EMBL" id="KAK0165496.1"/>
    </source>
</evidence>
<protein>
    <submittedName>
        <fullName evidence="1">Uncharacterized protein</fullName>
    </submittedName>
</protein>
<comment type="caution">
    <text evidence="1">The sequence shown here is derived from an EMBL/GenBank/DDBJ whole genome shotgun (WGS) entry which is preliminary data.</text>
</comment>
<reference evidence="1" key="1">
    <citation type="journal article" date="2023" name="bioRxiv">
        <title>Scaffold-level genome assemblies of two parasitoid biocontrol wasps reveal the parthenogenesis mechanism and an associated novel virus.</title>
        <authorList>
            <person name="Inwood S."/>
            <person name="Skelly J."/>
            <person name="Guhlin J."/>
            <person name="Harrop T."/>
            <person name="Goldson S."/>
            <person name="Dearden P."/>
        </authorList>
    </citation>
    <scope>NUCLEOTIDE SEQUENCE</scope>
    <source>
        <strain evidence="1">Irish</strain>
        <tissue evidence="1">Whole body</tissue>
    </source>
</reference>
<reference evidence="1" key="2">
    <citation type="submission" date="2023-03" db="EMBL/GenBank/DDBJ databases">
        <authorList>
            <person name="Inwood S.N."/>
            <person name="Skelly J.G."/>
            <person name="Guhlin J."/>
            <person name="Harrop T.W.R."/>
            <person name="Goldson S.G."/>
            <person name="Dearden P.K."/>
        </authorList>
    </citation>
    <scope>NUCLEOTIDE SEQUENCE</scope>
    <source>
        <strain evidence="1">Irish</strain>
        <tissue evidence="1">Whole body</tissue>
    </source>
</reference>
<accession>A0AA39F9U0</accession>
<dbReference type="Proteomes" id="UP001168990">
    <property type="component" value="Unassembled WGS sequence"/>
</dbReference>
<keyword evidence="2" id="KW-1185">Reference proteome</keyword>
<name>A0AA39F9U0_9HYME</name>
<sequence>MLMKKLSKLSINLCINSKPQLALSLVLGLASLVVLAVTPTHLQKQSLSSSQVSKIYIQSVTTPRVHLYHRLRQRQFTVSSQVRKIQNRYSIALSSDPLAGLAIINLVILVIDYQNNRPLYKVLQTYDNDGGNGRSLVHNNWPSTGHQDSDHVSGGFLNEALKARAELPT</sequence>
<dbReference type="EMBL" id="JAQQBS010001422">
    <property type="protein sequence ID" value="KAK0165496.1"/>
    <property type="molecule type" value="Genomic_DNA"/>
</dbReference>
<gene>
    <name evidence="1" type="ORF">PV328_004003</name>
</gene>